<evidence type="ECO:0000256" key="9">
    <source>
        <dbReference type="ARBA" id="ARBA00023180"/>
    </source>
</evidence>
<evidence type="ECO:0000256" key="5">
    <source>
        <dbReference type="ARBA" id="ARBA00022737"/>
    </source>
</evidence>
<dbReference type="Pfam" id="PF14670">
    <property type="entry name" value="FXa_inhibition"/>
    <property type="match status" value="2"/>
</dbReference>
<feature type="compositionally biased region" description="Polar residues" evidence="12">
    <location>
        <begin position="1885"/>
        <end position="1895"/>
    </location>
</feature>
<feature type="chain" id="PRO_5037574556" evidence="14">
    <location>
        <begin position="21"/>
        <end position="1966"/>
    </location>
</feature>
<keyword evidence="13" id="KW-0812">Transmembrane</keyword>
<dbReference type="PRINTS" id="PR00261">
    <property type="entry name" value="LDLRECEPTOR"/>
</dbReference>
<dbReference type="InterPro" id="IPR002172">
    <property type="entry name" value="LDrepeatLR_classA_rpt"/>
</dbReference>
<dbReference type="PROSITE" id="PS01209">
    <property type="entry name" value="LDLRA_1"/>
    <property type="match status" value="1"/>
</dbReference>
<reference evidence="17" key="1">
    <citation type="submission" date="2022-11" db="UniProtKB">
        <authorList>
            <consortium name="WormBaseParasite"/>
        </authorList>
    </citation>
    <scope>IDENTIFICATION</scope>
</reference>
<dbReference type="Gene3D" id="2.40.128.620">
    <property type="match status" value="1"/>
</dbReference>
<organism evidence="16 17">
    <name type="scientific">Acrobeloides nanus</name>
    <dbReference type="NCBI Taxonomy" id="290746"/>
    <lineage>
        <taxon>Eukaryota</taxon>
        <taxon>Metazoa</taxon>
        <taxon>Ecdysozoa</taxon>
        <taxon>Nematoda</taxon>
        <taxon>Chromadorea</taxon>
        <taxon>Rhabditida</taxon>
        <taxon>Tylenchina</taxon>
        <taxon>Cephalobomorpha</taxon>
        <taxon>Cephaloboidea</taxon>
        <taxon>Cephalobidae</taxon>
        <taxon>Acrobeloides</taxon>
    </lineage>
</organism>
<dbReference type="PANTHER" id="PTHR46513">
    <property type="entry name" value="VITELLOGENIN RECEPTOR-LIKE PROTEIN-RELATED-RELATED"/>
    <property type="match status" value="1"/>
</dbReference>
<dbReference type="SMART" id="SM00181">
    <property type="entry name" value="EGF"/>
    <property type="match status" value="3"/>
</dbReference>
<protein>
    <submittedName>
        <fullName evidence="17">EGF-like domain-containing protein</fullName>
    </submittedName>
</protein>
<dbReference type="PROSITE" id="PS51120">
    <property type="entry name" value="LDLRB"/>
    <property type="match status" value="2"/>
</dbReference>
<feature type="domain" description="EGF-like" evidence="15">
    <location>
        <begin position="313"/>
        <end position="352"/>
    </location>
</feature>
<evidence type="ECO:0000256" key="8">
    <source>
        <dbReference type="ARBA" id="ARBA00023170"/>
    </source>
</evidence>
<accession>A0A914E776</accession>
<dbReference type="Gene3D" id="2.120.10.30">
    <property type="entry name" value="TolB, C-terminal domain"/>
    <property type="match status" value="4"/>
</dbReference>
<dbReference type="InterPro" id="IPR050778">
    <property type="entry name" value="Cueball_EGF_LRP_Nidogen"/>
</dbReference>
<dbReference type="SUPFAM" id="SSF57196">
    <property type="entry name" value="EGF/Laminin"/>
    <property type="match status" value="2"/>
</dbReference>
<feature type="disulfide bond" evidence="10">
    <location>
        <begin position="1500"/>
        <end position="1515"/>
    </location>
</feature>
<evidence type="ECO:0000256" key="2">
    <source>
        <dbReference type="ARBA" id="ARBA00022536"/>
    </source>
</evidence>
<keyword evidence="16" id="KW-1185">Reference proteome</keyword>
<feature type="transmembrane region" description="Helical" evidence="13">
    <location>
        <begin position="1590"/>
        <end position="1617"/>
    </location>
</feature>
<evidence type="ECO:0000256" key="1">
    <source>
        <dbReference type="ARBA" id="ARBA00004167"/>
    </source>
</evidence>
<feature type="repeat" description="LDL-receptor class B" evidence="11">
    <location>
        <begin position="435"/>
        <end position="478"/>
    </location>
</feature>
<keyword evidence="13" id="KW-1133">Transmembrane helix</keyword>
<evidence type="ECO:0000256" key="10">
    <source>
        <dbReference type="PROSITE-ProRule" id="PRU00124"/>
    </source>
</evidence>
<keyword evidence="2" id="KW-0245">EGF-like domain</keyword>
<dbReference type="PANTHER" id="PTHR46513:SF44">
    <property type="entry name" value="LDL RECEPTOR RELATED PROTEIN 4"/>
    <property type="match status" value="1"/>
</dbReference>
<evidence type="ECO:0000256" key="11">
    <source>
        <dbReference type="PROSITE-ProRule" id="PRU00461"/>
    </source>
</evidence>
<dbReference type="FunFam" id="2.120.10.30:FF:000241">
    <property type="entry name" value="Low-density lipoprotein receptor-related protein 6"/>
    <property type="match status" value="1"/>
</dbReference>
<keyword evidence="7 10" id="KW-1015">Disulfide bond</keyword>
<feature type="region of interest" description="Disordered" evidence="12">
    <location>
        <begin position="1828"/>
        <end position="1925"/>
    </location>
</feature>
<evidence type="ECO:0000313" key="17">
    <source>
        <dbReference type="WBParaSite" id="ACRNAN_scaffold605.g23524.t1"/>
    </source>
</evidence>
<keyword evidence="3" id="KW-0254">Endocytosis</keyword>
<feature type="compositionally biased region" description="Low complexity" evidence="12">
    <location>
        <begin position="1849"/>
        <end position="1861"/>
    </location>
</feature>
<dbReference type="InterPro" id="IPR036055">
    <property type="entry name" value="LDL_receptor-like_sf"/>
</dbReference>
<evidence type="ECO:0000256" key="4">
    <source>
        <dbReference type="ARBA" id="ARBA00022729"/>
    </source>
</evidence>
<dbReference type="SMART" id="SM00135">
    <property type="entry name" value="LY"/>
    <property type="match status" value="13"/>
</dbReference>
<evidence type="ECO:0000256" key="14">
    <source>
        <dbReference type="SAM" id="SignalP"/>
    </source>
</evidence>
<dbReference type="InterPro" id="IPR000033">
    <property type="entry name" value="LDLR_classB_rpt"/>
</dbReference>
<name>A0A914E776_9BILA</name>
<feature type="signal peptide" evidence="14">
    <location>
        <begin position="1"/>
        <end position="20"/>
    </location>
</feature>
<keyword evidence="5" id="KW-0677">Repeat</keyword>
<dbReference type="CDD" id="cd00112">
    <property type="entry name" value="LDLa"/>
    <property type="match status" value="2"/>
</dbReference>
<evidence type="ECO:0000256" key="6">
    <source>
        <dbReference type="ARBA" id="ARBA00023136"/>
    </source>
</evidence>
<dbReference type="GO" id="GO:0016020">
    <property type="term" value="C:membrane"/>
    <property type="evidence" value="ECO:0007669"/>
    <property type="project" value="UniProtKB-SubCell"/>
</dbReference>
<feature type="domain" description="EGF-like" evidence="15">
    <location>
        <begin position="681"/>
        <end position="719"/>
    </location>
</feature>
<dbReference type="PROSITE" id="PS50068">
    <property type="entry name" value="LDLRA_2"/>
    <property type="match status" value="3"/>
</dbReference>
<keyword evidence="9" id="KW-0325">Glycoprotein</keyword>
<dbReference type="Gene3D" id="4.10.400.10">
    <property type="entry name" value="Low-density Lipoprotein Receptor"/>
    <property type="match status" value="2"/>
</dbReference>
<feature type="compositionally biased region" description="Polar residues" evidence="12">
    <location>
        <begin position="1836"/>
        <end position="1845"/>
    </location>
</feature>
<feature type="region of interest" description="Disordered" evidence="12">
    <location>
        <begin position="1769"/>
        <end position="1790"/>
    </location>
</feature>
<comment type="caution">
    <text evidence="10">Lacks conserved residue(s) required for the propagation of feature annotation.</text>
</comment>
<feature type="domain" description="EGF-like" evidence="15">
    <location>
        <begin position="1378"/>
        <end position="1420"/>
    </location>
</feature>
<dbReference type="GO" id="GO:0006897">
    <property type="term" value="P:endocytosis"/>
    <property type="evidence" value="ECO:0007669"/>
    <property type="project" value="UniProtKB-KW"/>
</dbReference>
<evidence type="ECO:0000313" key="16">
    <source>
        <dbReference type="Proteomes" id="UP000887540"/>
    </source>
</evidence>
<dbReference type="Gene3D" id="2.10.25.10">
    <property type="entry name" value="Laminin"/>
    <property type="match status" value="1"/>
</dbReference>
<dbReference type="WBParaSite" id="ACRNAN_scaffold605.g23524.t1">
    <property type="protein sequence ID" value="ACRNAN_scaffold605.g23524.t1"/>
    <property type="gene ID" value="ACRNAN_scaffold605.g23524"/>
</dbReference>
<proteinExistence type="predicted"/>
<evidence type="ECO:0000256" key="13">
    <source>
        <dbReference type="SAM" id="Phobius"/>
    </source>
</evidence>
<dbReference type="SUPFAM" id="SSF57424">
    <property type="entry name" value="LDL receptor-like module"/>
    <property type="match status" value="2"/>
</dbReference>
<evidence type="ECO:0000256" key="3">
    <source>
        <dbReference type="ARBA" id="ARBA00022583"/>
    </source>
</evidence>
<feature type="repeat" description="LDL-receptor class B" evidence="11">
    <location>
        <begin position="479"/>
        <end position="523"/>
    </location>
</feature>
<evidence type="ECO:0000256" key="12">
    <source>
        <dbReference type="SAM" id="MobiDB-lite"/>
    </source>
</evidence>
<dbReference type="InterPro" id="IPR000742">
    <property type="entry name" value="EGF"/>
</dbReference>
<comment type="subcellular location">
    <subcellularLocation>
        <location evidence="1">Membrane</location>
        <topology evidence="1">Single-pass membrane protein</topology>
    </subcellularLocation>
</comment>
<dbReference type="InterPro" id="IPR023415">
    <property type="entry name" value="LDLR_class-A_CS"/>
</dbReference>
<dbReference type="Pfam" id="PF00057">
    <property type="entry name" value="Ldl_recept_a"/>
    <property type="match status" value="2"/>
</dbReference>
<keyword evidence="4 14" id="KW-0732">Signal</keyword>
<feature type="compositionally biased region" description="Low complexity" evidence="12">
    <location>
        <begin position="1911"/>
        <end position="1923"/>
    </location>
</feature>
<sequence length="1966" mass="222219">MGNLFLWISLVLIFCCATHETNIPLLVHRYTSLSLIHIDTTHKNVTSSKTIVTGIDEPSIAINVHQNLGVYIDTISKASEDYFQIFSITNSSHFRRFSRYVGVAEDSITSLAFDWITNKLYLAIETTGIRNLGRIEACPLDGTACAVLLQNELDTVHSLVVDPINGYMYWLNKIQKRIERAWLNGKHLDRHPFHEEIPSENISVTTGLTLDIPSRKLYFIRTRTHHTLSEIVSCELYNRTSCKVVIDNIRAYHMNVYEDYLFWTSIDGSHDGVRFCQKENCKKSVGSIANTSTVDVFRVFHMDVQPERTHPNPCAINNGDCSHLCLITPGVPWRSCACPVGVKLLHDDLTCEPNGVEKALLVAAASGLFYISLDTDDYIPQPITYPGYDRETNVIQRIVDVEYDPVELMVYWMDQEMHRIRRSRIVDVEYDPVELMVYWMDQEMHRIRRSRLNGSDFEDFITDDMNKTIESLSIDPFSQNLFWIDSTHGRIEVVRLDKPNSYRKTILSSNMKQLKGLTIDPINSNLYYAIIDEEETVIERANMDGSNRTQLVSIPSRHLLTDIVVDSENDMLYWSEAQESKVIGVNLTNGSGMRVIAQDLINPHSISKLGSTIFCNSFQGRSITAIRLPSTTFLNNKSSSTPSPHVSTREISDSVIYGQTALKAVYLHSNPINRELAEKNPCIDKNGGCEHICVPIPNNRRNCLCAVGFELQPGGTRCVRPASFLIYSQLSVTDDLLRISTRKFPKNIQRMNIANITTTPQAVAVDPARGLVYWVTEHIGRHDRTYGVIRRAFLNGTGSEVVVESKTMRNVMGMSVEWISGNVYICNGYLKRIEICSPISVSCKAILWKKINPRHIVVHPGLKKIFFADFHKNGVNIMTSSLNGSNESVEVLIRDVGEVTSMAIDTKTNKIYWAAFNGQGGTLSVANVDGLNREQLMSEQHIVPTSLTFLDGKLYFANKATNAIETYDDGKYGVLHENIHKVTSLSAAYVSELEEFNPCGFSNMNNNQCICLPSSSLNAECGCQDQYEYDSNERICLPPKRFMIVASKDRFIRYKIRQTSFMEHSFDEDPYSILLITNIGLPTALTFDSISTKRYIYWIDAQDGPTGNIKRASDIVKGNAKTISLGLESNCSQLFDMVVDELGRQLFVSCAHKDLDYVAFIHVWKIREDDNLRYLGRVVSGDKKSRATDSYPSPRQIAVFNRLDALFYVDHSRVRDSPVIVRCKLSGRDCEIVVSQGLSFTGIRLYVDLTTSRLIYTATTGVWSRDVYVDHDVKRHLVISPNRNINIAPVDERMMLVVASNDSTLGLNSRHEDKIYELQYNASSQVLRQLKSVSWIAPAEIMRRISSVLVVGTYGSDSTLHNKPHIGSHGSHSPIELACIRSDCSHLCRIPYDTAVVRKNYECLCPNDYRKEDDSDNQCVRNIQCPRWQFSCDNGKECIHMAYKCDGVKDCSDNSDESYAICGAHATLSGIVHISDGSRWSFQNWTCDDRTTTIPKHLYCNGHWDCEDGSDEQYCQCMNPANYFDCTVWKKSDDQYRDYNNEEEDCISRVNLCDGMLQCRNKVDEEEKLCTLLAMTPHSSLISMFDFRTWTGYAIVSVFIVLALVIIIPICCCCYMYRRGSNDRKRSRYGANTSTLPSTHHTMLSASSQPTHAEARVLLPTNGNGAQVELSMRTYPPIETSDGYHTLPMRSHFASQPYHHHHQVVFHDGMRTNRSYVTALDSGMFAPPGSFYEYNDVYRRFHAPPPSAASLSTYGIVKPAGMKMMLTPRSSQERRTMPRRIRRNDSQHSRQIQEIEQREYLIDFFPPPSYSEVGSAIKCSTPLSIYRKSTRRKNNTSDIPETSRQIRIDSSTDSETSNSSDATRELQKHLALSKTRRKEKVLVAPTNSRNPSSEESISKVGVGTSDGQNVTLSTSLPETTSPPKIEQTFVETPSTSGLTKITEETSTFMKNLTPSSSKCTNATSKK</sequence>
<dbReference type="InterPro" id="IPR011042">
    <property type="entry name" value="6-blade_b-propeller_TolB-like"/>
</dbReference>
<dbReference type="SUPFAM" id="SSF63825">
    <property type="entry name" value="YWTD domain"/>
    <property type="match status" value="4"/>
</dbReference>
<dbReference type="SMART" id="SM00192">
    <property type="entry name" value="LDLa"/>
    <property type="match status" value="3"/>
</dbReference>
<keyword evidence="6 13" id="KW-0472">Membrane</keyword>
<dbReference type="Proteomes" id="UP000887540">
    <property type="component" value="Unplaced"/>
</dbReference>
<keyword evidence="8" id="KW-0675">Receptor</keyword>
<evidence type="ECO:0000259" key="15">
    <source>
        <dbReference type="SMART" id="SM00181"/>
    </source>
</evidence>
<evidence type="ECO:0000256" key="7">
    <source>
        <dbReference type="ARBA" id="ARBA00023157"/>
    </source>
</evidence>